<reference evidence="1" key="1">
    <citation type="journal article" date="2020" name="Nature">
        <title>Giant virus diversity and host interactions through global metagenomics.</title>
        <authorList>
            <person name="Schulz F."/>
            <person name="Roux S."/>
            <person name="Paez-Espino D."/>
            <person name="Jungbluth S."/>
            <person name="Walsh D.A."/>
            <person name="Denef V.J."/>
            <person name="McMahon K.D."/>
            <person name="Konstantinidis K.T."/>
            <person name="Eloe-Fadrosh E.A."/>
            <person name="Kyrpides N.C."/>
            <person name="Woyke T."/>
        </authorList>
    </citation>
    <scope>NUCLEOTIDE SEQUENCE</scope>
    <source>
        <strain evidence="1">GVMAG-M-3300023179-33</strain>
    </source>
</reference>
<accession>A0A6C0EER6</accession>
<dbReference type="EMBL" id="MN739827">
    <property type="protein sequence ID" value="QHT27707.1"/>
    <property type="molecule type" value="Genomic_DNA"/>
</dbReference>
<proteinExistence type="predicted"/>
<organism evidence="1">
    <name type="scientific">viral metagenome</name>
    <dbReference type="NCBI Taxonomy" id="1070528"/>
    <lineage>
        <taxon>unclassified sequences</taxon>
        <taxon>metagenomes</taxon>
        <taxon>organismal metagenomes</taxon>
    </lineage>
</organism>
<sequence length="187" mass="22560">MEDDFNFHELDTSWIHDFEKEDGLYKDFYLEDLYFINLHYVYLNESNTIEKVKKDKYFFNEFQTNIVPKEELFKIIVKNKHINRENYKLNCLFKYNCTIDPYTIIEFFKSKIPITIDTTNMYLSPITSIESVSFKKTITMFQDLNSITIIYKKTSNTTTDTATNNTNNKTKRLYIKKTNRKTTRLYI</sequence>
<evidence type="ECO:0000313" key="1">
    <source>
        <dbReference type="EMBL" id="QHT27707.1"/>
    </source>
</evidence>
<protein>
    <submittedName>
        <fullName evidence="1">Uncharacterized protein</fullName>
    </submittedName>
</protein>
<dbReference type="AlphaFoldDB" id="A0A6C0EER6"/>
<name>A0A6C0EER6_9ZZZZ</name>